<dbReference type="Gene3D" id="3.40.390.10">
    <property type="entry name" value="Collagenase (Catalytic Domain)"/>
    <property type="match status" value="1"/>
</dbReference>
<dbReference type="SUPFAM" id="SSF55486">
    <property type="entry name" value="Metalloproteases ('zincins'), catalytic domain"/>
    <property type="match status" value="1"/>
</dbReference>
<sequence length="209" mass="23894">MCCHKPRTTGWNEKFPAEMLMIIQSDHLETYPGYRGDVSTPCRHFTCLSPGEDLVVADVAHEIGHATGMIHEHQRRELSPKHNLLRLNCTALIRYSEAVDQAKKDGKDEFTPWIAYAYARQIGFISSQFMKFPSNMQLNGGPPVGWHSLMMYGSDQSAKTKRCLEDKHPEFCPLARIVDEKGSLQWMSRNKKPIKEDVEWVGLGYPWKG</sequence>
<dbReference type="GO" id="GO:0008237">
    <property type="term" value="F:metallopeptidase activity"/>
    <property type="evidence" value="ECO:0007669"/>
    <property type="project" value="InterPro"/>
</dbReference>
<dbReference type="InterPro" id="IPR024079">
    <property type="entry name" value="MetalloPept_cat_dom_sf"/>
</dbReference>
<evidence type="ECO:0000313" key="1">
    <source>
        <dbReference type="EMBL" id="ORY06756.1"/>
    </source>
</evidence>
<gene>
    <name evidence="1" type="ORF">BCR34DRAFT_31351</name>
</gene>
<comment type="caution">
    <text evidence="1">The sequence shown here is derived from an EMBL/GenBank/DDBJ whole genome shotgun (WGS) entry which is preliminary data.</text>
</comment>
<evidence type="ECO:0000313" key="2">
    <source>
        <dbReference type="Proteomes" id="UP000193144"/>
    </source>
</evidence>
<dbReference type="AlphaFoldDB" id="A0A1Y1Z998"/>
<dbReference type="Proteomes" id="UP000193144">
    <property type="component" value="Unassembled WGS sequence"/>
</dbReference>
<organism evidence="1 2">
    <name type="scientific">Clohesyomyces aquaticus</name>
    <dbReference type="NCBI Taxonomy" id="1231657"/>
    <lineage>
        <taxon>Eukaryota</taxon>
        <taxon>Fungi</taxon>
        <taxon>Dikarya</taxon>
        <taxon>Ascomycota</taxon>
        <taxon>Pezizomycotina</taxon>
        <taxon>Dothideomycetes</taxon>
        <taxon>Pleosporomycetidae</taxon>
        <taxon>Pleosporales</taxon>
        <taxon>Lindgomycetaceae</taxon>
        <taxon>Clohesyomyces</taxon>
    </lineage>
</organism>
<dbReference type="EMBL" id="MCFA01000114">
    <property type="protein sequence ID" value="ORY06756.1"/>
    <property type="molecule type" value="Genomic_DNA"/>
</dbReference>
<keyword evidence="2" id="KW-1185">Reference proteome</keyword>
<evidence type="ECO:0008006" key="3">
    <source>
        <dbReference type="Google" id="ProtNLM"/>
    </source>
</evidence>
<protein>
    <recommendedName>
        <fullName evidence="3">Metalloendopeptidase</fullName>
    </recommendedName>
</protein>
<reference evidence="1 2" key="1">
    <citation type="submission" date="2016-07" db="EMBL/GenBank/DDBJ databases">
        <title>Pervasive Adenine N6-methylation of Active Genes in Fungi.</title>
        <authorList>
            <consortium name="DOE Joint Genome Institute"/>
            <person name="Mondo S.J."/>
            <person name="Dannebaum R.O."/>
            <person name="Kuo R.C."/>
            <person name="Labutti K."/>
            <person name="Haridas S."/>
            <person name="Kuo A."/>
            <person name="Salamov A."/>
            <person name="Ahrendt S.R."/>
            <person name="Lipzen A."/>
            <person name="Sullivan W."/>
            <person name="Andreopoulos W.B."/>
            <person name="Clum A."/>
            <person name="Lindquist E."/>
            <person name="Daum C."/>
            <person name="Ramamoorthy G.K."/>
            <person name="Gryganskyi A."/>
            <person name="Culley D."/>
            <person name="Magnuson J.K."/>
            <person name="James T.Y."/>
            <person name="O'Malley M.A."/>
            <person name="Stajich J.E."/>
            <person name="Spatafora J.W."/>
            <person name="Visel A."/>
            <person name="Grigoriev I.V."/>
        </authorList>
    </citation>
    <scope>NUCLEOTIDE SEQUENCE [LARGE SCALE GENOMIC DNA]</scope>
    <source>
        <strain evidence="1 2">CBS 115471</strain>
    </source>
</reference>
<dbReference type="OrthoDB" id="291007at2759"/>
<proteinExistence type="predicted"/>
<name>A0A1Y1Z998_9PLEO</name>
<accession>A0A1Y1Z998</accession>